<dbReference type="SUPFAM" id="SSF69819">
    <property type="entry name" value="MTH1598-like"/>
    <property type="match status" value="1"/>
</dbReference>
<dbReference type="InterPro" id="IPR023572">
    <property type="entry name" value="Archease_dom"/>
</dbReference>
<proteinExistence type="inferred from homology"/>
<comment type="similarity">
    <text evidence="1">Belongs to the archease family.</text>
</comment>
<evidence type="ECO:0000256" key="4">
    <source>
        <dbReference type="ARBA" id="ARBA00022837"/>
    </source>
</evidence>
<evidence type="ECO:0000313" key="6">
    <source>
        <dbReference type="EMBL" id="KYG11121.1"/>
    </source>
</evidence>
<evidence type="ECO:0000259" key="5">
    <source>
        <dbReference type="Pfam" id="PF01951"/>
    </source>
</evidence>
<evidence type="ECO:0000256" key="1">
    <source>
        <dbReference type="ARBA" id="ARBA00007963"/>
    </source>
</evidence>
<evidence type="ECO:0000256" key="2">
    <source>
        <dbReference type="ARBA" id="ARBA00022694"/>
    </source>
</evidence>
<dbReference type="GO" id="GO:0008033">
    <property type="term" value="P:tRNA processing"/>
    <property type="evidence" value="ECO:0007669"/>
    <property type="project" value="UniProtKB-KW"/>
</dbReference>
<dbReference type="AlphaFoldDB" id="A0A150S170"/>
<keyword evidence="3" id="KW-0479">Metal-binding</keyword>
<feature type="domain" description="Archease" evidence="5">
    <location>
        <begin position="13"/>
        <end position="143"/>
    </location>
</feature>
<reference evidence="6 7" key="1">
    <citation type="submission" date="2014-02" db="EMBL/GenBank/DDBJ databases">
        <title>The small core and large imbalanced accessory genome model reveals a collaborative survival strategy of Sorangium cellulosum strains in nature.</title>
        <authorList>
            <person name="Han K."/>
            <person name="Peng R."/>
            <person name="Blom J."/>
            <person name="Li Y.-Z."/>
        </authorList>
    </citation>
    <scope>NUCLEOTIDE SEQUENCE [LARGE SCALE GENOMIC DNA]</scope>
    <source>
        <strain evidence="6 7">So0007-03</strain>
    </source>
</reference>
<keyword evidence="4" id="KW-0106">Calcium</keyword>
<dbReference type="Gene3D" id="3.55.10.10">
    <property type="entry name" value="Archease domain"/>
    <property type="match status" value="1"/>
</dbReference>
<comment type="caution">
    <text evidence="6">The sequence shown here is derived from an EMBL/GenBank/DDBJ whole genome shotgun (WGS) entry which is preliminary data.</text>
</comment>
<protein>
    <recommendedName>
        <fullName evidence="5">Archease domain-containing protein</fullName>
    </recommendedName>
</protein>
<keyword evidence="2" id="KW-0819">tRNA processing</keyword>
<dbReference type="InterPro" id="IPR036820">
    <property type="entry name" value="Archease_dom_sf"/>
</dbReference>
<evidence type="ECO:0000313" key="7">
    <source>
        <dbReference type="Proteomes" id="UP000075502"/>
    </source>
</evidence>
<gene>
    <name evidence="6" type="ORF">BE21_08550</name>
</gene>
<sequence>MPPRPTSAVSHTFEEHTGELRLRVDAPALAELFAEAGRALARLACGDRPPPSPEGEAQPVSLRSHDRAALLVDWLNDLIFHTEVEGRVFSEFRFTRLTDRDLDAWIRGARAPEARTLVKAATLHDLEISETSHGVSATVVLDV</sequence>
<accession>A0A150S170</accession>
<dbReference type="GO" id="GO:0046872">
    <property type="term" value="F:metal ion binding"/>
    <property type="evidence" value="ECO:0007669"/>
    <property type="project" value="UniProtKB-KW"/>
</dbReference>
<name>A0A150S170_SORCE</name>
<dbReference type="Pfam" id="PF01951">
    <property type="entry name" value="Archease"/>
    <property type="match status" value="1"/>
</dbReference>
<organism evidence="6 7">
    <name type="scientific">Sorangium cellulosum</name>
    <name type="common">Polyangium cellulosum</name>
    <dbReference type="NCBI Taxonomy" id="56"/>
    <lineage>
        <taxon>Bacteria</taxon>
        <taxon>Pseudomonadati</taxon>
        <taxon>Myxococcota</taxon>
        <taxon>Polyangia</taxon>
        <taxon>Polyangiales</taxon>
        <taxon>Polyangiaceae</taxon>
        <taxon>Sorangium</taxon>
    </lineage>
</organism>
<dbReference type="EMBL" id="JEME01000125">
    <property type="protein sequence ID" value="KYG11121.1"/>
    <property type="molecule type" value="Genomic_DNA"/>
</dbReference>
<dbReference type="Proteomes" id="UP000075502">
    <property type="component" value="Unassembled WGS sequence"/>
</dbReference>
<evidence type="ECO:0000256" key="3">
    <source>
        <dbReference type="ARBA" id="ARBA00022723"/>
    </source>
</evidence>